<comment type="caution">
    <text evidence="1">The sequence shown here is derived from an EMBL/GenBank/DDBJ whole genome shotgun (WGS) entry which is preliminary data.</text>
</comment>
<evidence type="ECO:0000313" key="1">
    <source>
        <dbReference type="EMBL" id="MCL6272547.1"/>
    </source>
</evidence>
<proteinExistence type="predicted"/>
<protein>
    <submittedName>
        <fullName evidence="1">Uncharacterized protein</fullName>
    </submittedName>
</protein>
<sequence length="190" mass="22733">MTILADNDLKSKVMEGEKMHFHRYFMVERPEYLGEADDRRLMDAVEVTCLIQQIYKVNEILKSLGERQIVDVEIFHKVVDRMLNPAYRMSEIHIERFYQEMKKLEQLSFLLNDLCEVNFNLTSRIDYTILGLSYEEIKSMDKPPYDQDFNDFYFQVYIAFMNGKMDFSKFFTSVKNFLESVNEITLEYPS</sequence>
<name>A0ABT0PME4_9FLAO</name>
<dbReference type="RefSeq" id="WP_249655734.1">
    <property type="nucleotide sequence ID" value="NZ_JAMFMA010000001.1"/>
</dbReference>
<keyword evidence="2" id="KW-1185">Reference proteome</keyword>
<gene>
    <name evidence="1" type="ORF">M3P19_00920</name>
</gene>
<dbReference type="EMBL" id="JAMFMA010000001">
    <property type="protein sequence ID" value="MCL6272547.1"/>
    <property type="molecule type" value="Genomic_DNA"/>
</dbReference>
<reference evidence="1 2" key="1">
    <citation type="submission" date="2022-05" db="EMBL/GenBank/DDBJ databases">
        <authorList>
            <person name="Park J.-S."/>
        </authorList>
    </citation>
    <scope>NUCLEOTIDE SEQUENCE [LARGE SCALE GENOMIC DNA]</scope>
    <source>
        <strain evidence="1 2">2012CJ35-5</strain>
    </source>
</reference>
<accession>A0ABT0PME4</accession>
<evidence type="ECO:0000313" key="2">
    <source>
        <dbReference type="Proteomes" id="UP001203607"/>
    </source>
</evidence>
<organism evidence="1 2">
    <name type="scientific">Flagellimonas spongiicola</name>
    <dbReference type="NCBI Taxonomy" id="2942208"/>
    <lineage>
        <taxon>Bacteria</taxon>
        <taxon>Pseudomonadati</taxon>
        <taxon>Bacteroidota</taxon>
        <taxon>Flavobacteriia</taxon>
        <taxon>Flavobacteriales</taxon>
        <taxon>Flavobacteriaceae</taxon>
        <taxon>Flagellimonas</taxon>
    </lineage>
</organism>
<dbReference type="Proteomes" id="UP001203607">
    <property type="component" value="Unassembled WGS sequence"/>
</dbReference>